<dbReference type="InterPro" id="IPR014743">
    <property type="entry name" value="Cl-channel_core"/>
</dbReference>
<feature type="transmembrane region" description="Helical" evidence="9">
    <location>
        <begin position="389"/>
        <end position="407"/>
    </location>
</feature>
<dbReference type="PRINTS" id="PR00762">
    <property type="entry name" value="CLCHANNEL"/>
</dbReference>
<evidence type="ECO:0000313" key="12">
    <source>
        <dbReference type="EMBL" id="KIM24057.1"/>
    </source>
</evidence>
<feature type="compositionally biased region" description="Polar residues" evidence="10">
    <location>
        <begin position="23"/>
        <end position="37"/>
    </location>
</feature>
<comment type="similarity">
    <text evidence="9">Belongs to the chloride channel (TC 2.A.49) family.</text>
</comment>
<evidence type="ECO:0000256" key="10">
    <source>
        <dbReference type="SAM" id="MobiDB-lite"/>
    </source>
</evidence>
<feature type="transmembrane region" description="Helical" evidence="9">
    <location>
        <begin position="507"/>
        <end position="529"/>
    </location>
</feature>
<sequence>MADHHLYDNPWPPAARNDDSSHQKSPTSTINTASNPWRSTRASITTRSRRSYSQSRSDSSEDTYRETDTLTGDDDVWSRTNRRARPVQYREGGTIDWQHEEAAENARLHALNNSMNASFLSRAFSSIVEGTRVWFVLGLTGAGVGIIGAWLDILVAWLSDLKSGRCRYGFFYNEVACCSGLNAGDVCNEWQMWSDYLNVRSFFLGGALHWLAYVFLAVAFASSAAVLVRSYAPYAFHTGIPEIKAILGGYVLDAFLTPWTLLIKSLGLALAVASGLSLGKEGPLVHVSCCLALLLMGMFKSLQQNEAQKRYILAAAAAAGVAVAFGSPLGAVIFGLEELDLFSHRPVIWRAFVTSALAAVSLQYIDPFGTAKLVLFQVNSNTVWRDFELIPWSLLAVAGGALGSLLINLNARAAVFRKNSVINDWPLLEVAVITAITAIISYPLVYLRVQSSLLVSDLFQECDPKLDFYGLCDSTATFRNVTLLLLTAGVKLLLTAWTFGIQVPAGIFLPSITIGATLGRAVGIIMHAMHQKWPMLWIFNTCPPEPGSRCIFPGFYSVVGAAAMLGGVTRMTVSLVVILFELTGALSHVLPIMISVIISKFVGDAFGKSGIYATWIQLRGYPSLPADEFRDQGRTAASVMVPARKIFCVGATSTLGELQGLVTSHRYYGFPVVDNGLLVGYVTREQLKSAIGPLLEETQNDGAPGRCTFIYRPEGFPGVDLSDLVDTSILQMRKEMPLELVTSTFQKMSLRCILFTSRGRLAGMLTKRDVVDLMTTGKFKNALVG</sequence>
<organism evidence="12 13">
    <name type="scientific">Serendipita vermifera MAFF 305830</name>
    <dbReference type="NCBI Taxonomy" id="933852"/>
    <lineage>
        <taxon>Eukaryota</taxon>
        <taxon>Fungi</taxon>
        <taxon>Dikarya</taxon>
        <taxon>Basidiomycota</taxon>
        <taxon>Agaricomycotina</taxon>
        <taxon>Agaricomycetes</taxon>
        <taxon>Sebacinales</taxon>
        <taxon>Serendipitaceae</taxon>
        <taxon>Serendipita</taxon>
    </lineage>
</organism>
<reference evidence="12 13" key="1">
    <citation type="submission" date="2014-04" db="EMBL/GenBank/DDBJ databases">
        <authorList>
            <consortium name="DOE Joint Genome Institute"/>
            <person name="Kuo A."/>
            <person name="Zuccaro A."/>
            <person name="Kohler A."/>
            <person name="Nagy L.G."/>
            <person name="Floudas D."/>
            <person name="Copeland A."/>
            <person name="Barry K.W."/>
            <person name="Cichocki N."/>
            <person name="Veneault-Fourrey C."/>
            <person name="LaButti K."/>
            <person name="Lindquist E.A."/>
            <person name="Lipzen A."/>
            <person name="Lundell T."/>
            <person name="Morin E."/>
            <person name="Murat C."/>
            <person name="Sun H."/>
            <person name="Tunlid A."/>
            <person name="Henrissat B."/>
            <person name="Grigoriev I.V."/>
            <person name="Hibbett D.S."/>
            <person name="Martin F."/>
            <person name="Nordberg H.P."/>
            <person name="Cantor M.N."/>
            <person name="Hua S.X."/>
        </authorList>
    </citation>
    <scope>NUCLEOTIDE SEQUENCE [LARGE SCALE GENOMIC DNA]</scope>
    <source>
        <strain evidence="12 13">MAFF 305830</strain>
    </source>
</reference>
<evidence type="ECO:0000313" key="13">
    <source>
        <dbReference type="Proteomes" id="UP000054097"/>
    </source>
</evidence>
<dbReference type="InterPro" id="IPR000644">
    <property type="entry name" value="CBS_dom"/>
</dbReference>
<name>A0A0C2X3Y0_SERVB</name>
<dbReference type="InterPro" id="IPR046342">
    <property type="entry name" value="CBS_dom_sf"/>
</dbReference>
<feature type="transmembrane region" description="Helical" evidence="9">
    <location>
        <begin position="133"/>
        <end position="158"/>
    </location>
</feature>
<feature type="transmembrane region" description="Helical" evidence="9">
    <location>
        <begin position="427"/>
        <end position="447"/>
    </location>
</feature>
<evidence type="ECO:0000256" key="8">
    <source>
        <dbReference type="PROSITE-ProRule" id="PRU00703"/>
    </source>
</evidence>
<dbReference type="InterPro" id="IPR001807">
    <property type="entry name" value="ClC"/>
</dbReference>
<feature type="transmembrane region" description="Helical" evidence="9">
    <location>
        <begin position="481"/>
        <end position="501"/>
    </location>
</feature>
<dbReference type="GO" id="GO:0005886">
    <property type="term" value="C:plasma membrane"/>
    <property type="evidence" value="ECO:0007669"/>
    <property type="project" value="TreeGrafter"/>
</dbReference>
<evidence type="ECO:0000256" key="4">
    <source>
        <dbReference type="ARBA" id="ARBA00022989"/>
    </source>
</evidence>
<keyword evidence="3 9" id="KW-0812">Transmembrane</keyword>
<dbReference type="OrthoDB" id="44789at2759"/>
<keyword evidence="6 9" id="KW-0472">Membrane</keyword>
<dbReference type="AlphaFoldDB" id="A0A0C2X3Y0"/>
<dbReference type="Pfam" id="PF00571">
    <property type="entry name" value="CBS"/>
    <property type="match status" value="1"/>
</dbReference>
<dbReference type="GO" id="GO:0005769">
    <property type="term" value="C:early endosome"/>
    <property type="evidence" value="ECO:0007669"/>
    <property type="project" value="TreeGrafter"/>
</dbReference>
<evidence type="ECO:0000256" key="2">
    <source>
        <dbReference type="ARBA" id="ARBA00022448"/>
    </source>
</evidence>
<evidence type="ECO:0000256" key="1">
    <source>
        <dbReference type="ARBA" id="ARBA00004141"/>
    </source>
</evidence>
<reference evidence="13" key="2">
    <citation type="submission" date="2015-01" db="EMBL/GenBank/DDBJ databases">
        <title>Evolutionary Origins and Diversification of the Mycorrhizal Mutualists.</title>
        <authorList>
            <consortium name="DOE Joint Genome Institute"/>
            <consortium name="Mycorrhizal Genomics Consortium"/>
            <person name="Kohler A."/>
            <person name="Kuo A."/>
            <person name="Nagy L.G."/>
            <person name="Floudas D."/>
            <person name="Copeland A."/>
            <person name="Barry K.W."/>
            <person name="Cichocki N."/>
            <person name="Veneault-Fourrey C."/>
            <person name="LaButti K."/>
            <person name="Lindquist E.A."/>
            <person name="Lipzen A."/>
            <person name="Lundell T."/>
            <person name="Morin E."/>
            <person name="Murat C."/>
            <person name="Riley R."/>
            <person name="Ohm R."/>
            <person name="Sun H."/>
            <person name="Tunlid A."/>
            <person name="Henrissat B."/>
            <person name="Grigoriev I.V."/>
            <person name="Hibbett D.S."/>
            <person name="Martin F."/>
        </authorList>
    </citation>
    <scope>NUCLEOTIDE SEQUENCE [LARGE SCALE GENOMIC DNA]</scope>
    <source>
        <strain evidence="13">MAFF 305830</strain>
    </source>
</reference>
<accession>A0A0C2X3Y0</accession>
<feature type="domain" description="CBS" evidence="11">
    <location>
        <begin position="640"/>
        <end position="702"/>
    </location>
</feature>
<feature type="region of interest" description="Disordered" evidence="10">
    <location>
        <begin position="1"/>
        <end position="77"/>
    </location>
</feature>
<dbReference type="SUPFAM" id="SSF54631">
    <property type="entry name" value="CBS-domain pair"/>
    <property type="match status" value="1"/>
</dbReference>
<feature type="transmembrane region" description="Helical" evidence="9">
    <location>
        <begin position="283"/>
        <end position="299"/>
    </location>
</feature>
<dbReference type="Proteomes" id="UP000054097">
    <property type="component" value="Unassembled WGS sequence"/>
</dbReference>
<dbReference type="HOGENOM" id="CLU_003181_2_2_1"/>
<evidence type="ECO:0000256" key="5">
    <source>
        <dbReference type="ARBA" id="ARBA00023065"/>
    </source>
</evidence>
<dbReference type="SMART" id="SM00116">
    <property type="entry name" value="CBS"/>
    <property type="match status" value="2"/>
</dbReference>
<feature type="transmembrane region" description="Helical" evidence="9">
    <location>
        <begin position="243"/>
        <end position="263"/>
    </location>
</feature>
<keyword evidence="2 9" id="KW-0813">Transport</keyword>
<dbReference type="Gene3D" id="1.10.3080.10">
    <property type="entry name" value="Clc chloride channel"/>
    <property type="match status" value="1"/>
</dbReference>
<protein>
    <recommendedName>
        <fullName evidence="9">Chloride channel protein</fullName>
    </recommendedName>
</protein>
<proteinExistence type="inferred from homology"/>
<dbReference type="Pfam" id="PF00654">
    <property type="entry name" value="Voltage_CLC"/>
    <property type="match status" value="1"/>
</dbReference>
<evidence type="ECO:0000256" key="6">
    <source>
        <dbReference type="ARBA" id="ARBA00023136"/>
    </source>
</evidence>
<dbReference type="CDD" id="cd03684">
    <property type="entry name" value="ClC_3_like"/>
    <property type="match status" value="1"/>
</dbReference>
<feature type="transmembrane region" description="Helical" evidence="9">
    <location>
        <begin position="575"/>
        <end position="598"/>
    </location>
</feature>
<dbReference type="GO" id="GO:0005794">
    <property type="term" value="C:Golgi apparatus"/>
    <property type="evidence" value="ECO:0007669"/>
    <property type="project" value="TreeGrafter"/>
</dbReference>
<dbReference type="EMBL" id="KN824328">
    <property type="protein sequence ID" value="KIM24057.1"/>
    <property type="molecule type" value="Genomic_DNA"/>
</dbReference>
<dbReference type="STRING" id="933852.A0A0C2X3Y0"/>
<feature type="transmembrane region" description="Helical" evidence="9">
    <location>
        <begin position="311"/>
        <end position="336"/>
    </location>
</feature>
<feature type="transmembrane region" description="Helical" evidence="9">
    <location>
        <begin position="210"/>
        <end position="231"/>
    </location>
</feature>
<keyword evidence="4 9" id="KW-1133">Transmembrane helix</keyword>
<evidence type="ECO:0000256" key="9">
    <source>
        <dbReference type="RuleBase" id="RU361221"/>
    </source>
</evidence>
<keyword evidence="7 9" id="KW-0868">Chloride</keyword>
<feature type="transmembrane region" description="Helical" evidence="9">
    <location>
        <begin position="550"/>
        <end position="569"/>
    </location>
</feature>
<evidence type="ECO:0000256" key="7">
    <source>
        <dbReference type="ARBA" id="ARBA00023214"/>
    </source>
</evidence>
<dbReference type="PANTHER" id="PTHR45711">
    <property type="entry name" value="CHLORIDE CHANNEL PROTEIN"/>
    <property type="match status" value="1"/>
</dbReference>
<dbReference type="GO" id="GO:0005247">
    <property type="term" value="F:voltage-gated chloride channel activity"/>
    <property type="evidence" value="ECO:0007669"/>
    <property type="project" value="TreeGrafter"/>
</dbReference>
<dbReference type="PROSITE" id="PS51371">
    <property type="entry name" value="CBS"/>
    <property type="match status" value="1"/>
</dbReference>
<dbReference type="CDD" id="cd04591">
    <property type="entry name" value="CBS_pair_voltage-gated_CLC_euk_bac"/>
    <property type="match status" value="1"/>
</dbReference>
<dbReference type="PANTHER" id="PTHR45711:SF6">
    <property type="entry name" value="CHLORIDE CHANNEL PROTEIN"/>
    <property type="match status" value="1"/>
</dbReference>
<dbReference type="SUPFAM" id="SSF81340">
    <property type="entry name" value="Clc chloride channel"/>
    <property type="match status" value="1"/>
</dbReference>
<keyword evidence="8" id="KW-0129">CBS domain</keyword>
<evidence type="ECO:0000256" key="3">
    <source>
        <dbReference type="ARBA" id="ARBA00022692"/>
    </source>
</evidence>
<keyword evidence="13" id="KW-1185">Reference proteome</keyword>
<feature type="compositionally biased region" description="Low complexity" evidence="10">
    <location>
        <begin position="38"/>
        <end position="57"/>
    </location>
</feature>
<gene>
    <name evidence="12" type="ORF">M408DRAFT_331976</name>
</gene>
<dbReference type="Gene3D" id="3.10.580.10">
    <property type="entry name" value="CBS-domain"/>
    <property type="match status" value="1"/>
</dbReference>
<keyword evidence="5 9" id="KW-0406">Ion transport</keyword>
<evidence type="ECO:0000259" key="11">
    <source>
        <dbReference type="PROSITE" id="PS51371"/>
    </source>
</evidence>
<comment type="subcellular location">
    <subcellularLocation>
        <location evidence="1 9">Membrane</location>
        <topology evidence="1 9">Multi-pass membrane protein</topology>
    </subcellularLocation>
</comment>
<feature type="compositionally biased region" description="Basic and acidic residues" evidence="10">
    <location>
        <begin position="58"/>
        <end position="68"/>
    </location>
</feature>